<dbReference type="InterPro" id="IPR020904">
    <property type="entry name" value="Sc_DH/Rdtase_CS"/>
</dbReference>
<comment type="caution">
    <text evidence="3">The sequence shown here is derived from an EMBL/GenBank/DDBJ whole genome shotgun (WGS) entry which is preliminary data.</text>
</comment>
<dbReference type="CDD" id="cd05233">
    <property type="entry name" value="SDR_c"/>
    <property type="match status" value="1"/>
</dbReference>
<evidence type="ECO:0000313" key="3">
    <source>
        <dbReference type="EMBL" id="KUM28920.1"/>
    </source>
</evidence>
<comment type="similarity">
    <text evidence="1">Belongs to the short-chain dehydrogenases/reductases (SDR) family.</text>
</comment>
<name>A0A101KXT3_RHILI</name>
<reference evidence="3 4" key="1">
    <citation type="submission" date="2015-12" db="EMBL/GenBank/DDBJ databases">
        <title>Draft genome sequence of Mesorhizobium sp. UFLA 01-765, a multitolerant efficient symbiont and plant-growth promoting strain isolated from Zn-mining soil using Leucaena leucocephala as a trap plant.</title>
        <authorList>
            <person name="Rangel W.M."/>
            <person name="Thijs S."/>
            <person name="Longatti S.M."/>
            <person name="Moreira F.M."/>
            <person name="Weyens N."/>
            <person name="Vangronsveld J."/>
            <person name="Van Hamme J.D."/>
            <person name="Bottos E.M."/>
            <person name="Rineau F."/>
        </authorList>
    </citation>
    <scope>NUCLEOTIDE SEQUENCE [LARGE SCALE GENOMIC DNA]</scope>
    <source>
        <strain evidence="3 4">UFLA 01-765</strain>
    </source>
</reference>
<evidence type="ECO:0000313" key="4">
    <source>
        <dbReference type="Proteomes" id="UP000053176"/>
    </source>
</evidence>
<dbReference type="EMBL" id="LPWA01000001">
    <property type="protein sequence ID" value="KUM28920.1"/>
    <property type="molecule type" value="Genomic_DNA"/>
</dbReference>
<dbReference type="AlphaFoldDB" id="A0A101KXT3"/>
<dbReference type="FunFam" id="3.40.50.720:FF:000084">
    <property type="entry name" value="Short-chain dehydrogenase reductase"/>
    <property type="match status" value="1"/>
</dbReference>
<dbReference type="SUPFAM" id="SSF51735">
    <property type="entry name" value="NAD(P)-binding Rossmann-fold domains"/>
    <property type="match status" value="1"/>
</dbReference>
<dbReference type="PROSITE" id="PS00061">
    <property type="entry name" value="ADH_SHORT"/>
    <property type="match status" value="1"/>
</dbReference>
<dbReference type="PANTHER" id="PTHR24321:SF8">
    <property type="entry name" value="ESTRADIOL 17-BETA-DEHYDROGENASE 8-RELATED"/>
    <property type="match status" value="1"/>
</dbReference>
<protein>
    <submittedName>
        <fullName evidence="3">Oxidoreductase</fullName>
    </submittedName>
</protein>
<organism evidence="3 4">
    <name type="scientific">Rhizobium loti</name>
    <name type="common">Mesorhizobium loti</name>
    <dbReference type="NCBI Taxonomy" id="381"/>
    <lineage>
        <taxon>Bacteria</taxon>
        <taxon>Pseudomonadati</taxon>
        <taxon>Pseudomonadota</taxon>
        <taxon>Alphaproteobacteria</taxon>
        <taxon>Hyphomicrobiales</taxon>
        <taxon>Phyllobacteriaceae</taxon>
        <taxon>Mesorhizobium</taxon>
    </lineage>
</organism>
<dbReference type="PRINTS" id="PR00080">
    <property type="entry name" value="SDRFAMILY"/>
</dbReference>
<evidence type="ECO:0000256" key="2">
    <source>
        <dbReference type="ARBA" id="ARBA00023002"/>
    </source>
</evidence>
<dbReference type="PANTHER" id="PTHR24321">
    <property type="entry name" value="DEHYDROGENASES, SHORT CHAIN"/>
    <property type="match status" value="1"/>
</dbReference>
<dbReference type="GO" id="GO:0016491">
    <property type="term" value="F:oxidoreductase activity"/>
    <property type="evidence" value="ECO:0007669"/>
    <property type="project" value="UniProtKB-KW"/>
</dbReference>
<accession>A0A101KXT3</accession>
<evidence type="ECO:0000256" key="1">
    <source>
        <dbReference type="ARBA" id="ARBA00006484"/>
    </source>
</evidence>
<sequence length="258" mass="26678">MGRFDGATVLITGATGGLGSGAAKAFATEGARLVLSDIDEAALGDFAAALGAETALLAGNIADEKLSEDLVKLAVQKFGRLDIAVNNAGIVHSFFRLPQVTSEEARRVLEVDLLGVFYAMKHQIPRMERQFKESVKGGAIVNIASVAGLSGAPKLSVYAAAKHGVMGLTRSAAVEYASKGIRINAVCPAHTRTAMVDGFVRSTGAPEAEALAELTRGVPMKRVGEVDEIVTGILYLADPANSFMTGHALALDGGIGAI</sequence>
<dbReference type="Proteomes" id="UP000053176">
    <property type="component" value="Unassembled WGS sequence"/>
</dbReference>
<keyword evidence="2" id="KW-0560">Oxidoreductase</keyword>
<dbReference type="OrthoDB" id="9792355at2"/>
<dbReference type="InterPro" id="IPR002347">
    <property type="entry name" value="SDR_fam"/>
</dbReference>
<dbReference type="InterPro" id="IPR036291">
    <property type="entry name" value="NAD(P)-bd_dom_sf"/>
</dbReference>
<gene>
    <name evidence="3" type="ORF">AU467_01280</name>
</gene>
<dbReference type="Gene3D" id="3.40.50.720">
    <property type="entry name" value="NAD(P)-binding Rossmann-like Domain"/>
    <property type="match status" value="1"/>
</dbReference>
<proteinExistence type="inferred from homology"/>
<dbReference type="PRINTS" id="PR00081">
    <property type="entry name" value="GDHRDH"/>
</dbReference>
<dbReference type="Pfam" id="PF13561">
    <property type="entry name" value="adh_short_C2"/>
    <property type="match status" value="1"/>
</dbReference>